<keyword evidence="2" id="KW-0521">NADP</keyword>
<dbReference type="Pfam" id="PF00171">
    <property type="entry name" value="Aldedh"/>
    <property type="match status" value="1"/>
</dbReference>
<sequence length="461" mass="49936">MAYRSVNPATGEVLKTFNEHTDEEMLTALATAEAAFQRWAARPFSERAHIIGQAAKLLLEKKEELARLATLEMGKRLIESRGEVELSAAILQYFADHAETFLKPKQLNSTMGDAHLEFSPLGVLLSIQPWNYPYYQLARFVGPHLMSGNVMLLKHAPGVPQCAVAFERVLQDAGLPKGVYTNLFLSNDQAGSLIDDPRIKGIALTGSERAGEALAARAGKNLKKSTMELGGSDAFIVLDDADLEHTVEMAILGRFGNNGQTCIGAKRFIVVESMLDKFLPRFVEAAKALKLGDPLDENVTLGPLSSDSALQLILRQINEATSHGATILLGGNRAGNVGAFLEPTVLTDLSPDNPAYKQEFFGPVALIFPVKDEDEAIAVANDSPFGLGGSVYTTDIERGKRVASRIETGMVFINYPDVSWPDLPFGGIKRSGYGKELSNLGLEEFVNKKLVLVPSVPTGAH</sequence>
<dbReference type="PANTHER" id="PTHR43217">
    <property type="entry name" value="SUCCINATE SEMIALDEHYDE DEHYDROGENASE [NAD(P)+] SAD"/>
    <property type="match status" value="1"/>
</dbReference>
<dbReference type="KEGG" id="talb:FTW19_13245"/>
<dbReference type="InterPro" id="IPR047110">
    <property type="entry name" value="GABD/Sad-like"/>
</dbReference>
<keyword evidence="6" id="KW-1185">Reference proteome</keyword>
<dbReference type="OrthoDB" id="9762913at2"/>
<dbReference type="InterPro" id="IPR016163">
    <property type="entry name" value="Ald_DH_C"/>
</dbReference>
<dbReference type="SUPFAM" id="SSF53720">
    <property type="entry name" value="ALDH-like"/>
    <property type="match status" value="1"/>
</dbReference>
<dbReference type="FunFam" id="3.40.309.10:FF:000009">
    <property type="entry name" value="Aldehyde dehydrogenase A"/>
    <property type="match status" value="1"/>
</dbReference>
<dbReference type="EMBL" id="CP042806">
    <property type="protein sequence ID" value="QEE28877.1"/>
    <property type="molecule type" value="Genomic_DNA"/>
</dbReference>
<comment type="similarity">
    <text evidence="1">Belongs to the aldehyde dehydrogenase family.</text>
</comment>
<dbReference type="PROSITE" id="PS00070">
    <property type="entry name" value="ALDEHYDE_DEHYDR_CYS"/>
    <property type="match status" value="1"/>
</dbReference>
<name>A0A5B9EEY8_9BACT</name>
<accession>A0A5B9EEY8</accession>
<dbReference type="Proteomes" id="UP000321820">
    <property type="component" value="Chromosome"/>
</dbReference>
<dbReference type="GO" id="GO:0004777">
    <property type="term" value="F:succinate-semialdehyde dehydrogenase (NAD+) activity"/>
    <property type="evidence" value="ECO:0007669"/>
    <property type="project" value="TreeGrafter"/>
</dbReference>
<dbReference type="InterPro" id="IPR015590">
    <property type="entry name" value="Aldehyde_DH_dom"/>
</dbReference>
<dbReference type="InterPro" id="IPR044148">
    <property type="entry name" value="ALDH_GabD1-like"/>
</dbReference>
<proteinExistence type="inferred from homology"/>
<evidence type="ECO:0000313" key="6">
    <source>
        <dbReference type="Proteomes" id="UP000321820"/>
    </source>
</evidence>
<keyword evidence="3" id="KW-0560">Oxidoreductase</keyword>
<dbReference type="PANTHER" id="PTHR43217:SF2">
    <property type="entry name" value="SUCCINATE-SEMIALDEHYDE DEHYDROGENASE [NADP(+)]"/>
    <property type="match status" value="1"/>
</dbReference>
<dbReference type="FunFam" id="3.40.605.10:FF:000012">
    <property type="entry name" value="NAD-dependent succinate-semialdehyde dehydrogenase"/>
    <property type="match status" value="1"/>
</dbReference>
<dbReference type="InterPro" id="IPR016161">
    <property type="entry name" value="Ald_DH/histidinol_DH"/>
</dbReference>
<protein>
    <submittedName>
        <fullName evidence="5">NAD-dependent succinate-semialdehyde dehydrogenase</fullName>
    </submittedName>
</protein>
<gene>
    <name evidence="5" type="ORF">FTW19_13245</name>
</gene>
<dbReference type="RefSeq" id="WP_147648075.1">
    <property type="nucleotide sequence ID" value="NZ_CP042806.1"/>
</dbReference>
<dbReference type="InterPro" id="IPR016162">
    <property type="entry name" value="Ald_DH_N"/>
</dbReference>
<dbReference type="CDD" id="cd07100">
    <property type="entry name" value="ALDH_SSADH1_GabD1"/>
    <property type="match status" value="1"/>
</dbReference>
<dbReference type="GO" id="GO:0004030">
    <property type="term" value="F:aldehyde dehydrogenase [NAD(P)+] activity"/>
    <property type="evidence" value="ECO:0007669"/>
    <property type="project" value="InterPro"/>
</dbReference>
<evidence type="ECO:0000256" key="1">
    <source>
        <dbReference type="ARBA" id="ARBA00009986"/>
    </source>
</evidence>
<dbReference type="InterPro" id="IPR016160">
    <property type="entry name" value="Ald_DH_CS_CYS"/>
</dbReference>
<organism evidence="5 6">
    <name type="scientific">Terriglobus albidus</name>
    <dbReference type="NCBI Taxonomy" id="1592106"/>
    <lineage>
        <taxon>Bacteria</taxon>
        <taxon>Pseudomonadati</taxon>
        <taxon>Acidobacteriota</taxon>
        <taxon>Terriglobia</taxon>
        <taxon>Terriglobales</taxon>
        <taxon>Acidobacteriaceae</taxon>
        <taxon>Terriglobus</taxon>
    </lineage>
</organism>
<dbReference type="Gene3D" id="3.40.605.10">
    <property type="entry name" value="Aldehyde Dehydrogenase, Chain A, domain 1"/>
    <property type="match status" value="1"/>
</dbReference>
<feature type="domain" description="Aldehyde dehydrogenase" evidence="4">
    <location>
        <begin position="3"/>
        <end position="451"/>
    </location>
</feature>
<dbReference type="Gene3D" id="3.40.309.10">
    <property type="entry name" value="Aldehyde Dehydrogenase, Chain A, domain 2"/>
    <property type="match status" value="1"/>
</dbReference>
<evidence type="ECO:0000259" key="4">
    <source>
        <dbReference type="Pfam" id="PF00171"/>
    </source>
</evidence>
<dbReference type="AlphaFoldDB" id="A0A5B9EEY8"/>
<evidence type="ECO:0000256" key="3">
    <source>
        <dbReference type="ARBA" id="ARBA00023002"/>
    </source>
</evidence>
<reference evidence="5 6" key="1">
    <citation type="submission" date="2019-08" db="EMBL/GenBank/DDBJ databases">
        <title>Complete genome sequence of Terriglobus albidus strain ORNL.</title>
        <authorList>
            <person name="Podar M."/>
        </authorList>
    </citation>
    <scope>NUCLEOTIDE SEQUENCE [LARGE SCALE GENOMIC DNA]</scope>
    <source>
        <strain evidence="5 6">ORNL</strain>
    </source>
</reference>
<evidence type="ECO:0000313" key="5">
    <source>
        <dbReference type="EMBL" id="QEE28877.1"/>
    </source>
</evidence>
<evidence type="ECO:0000256" key="2">
    <source>
        <dbReference type="ARBA" id="ARBA00022857"/>
    </source>
</evidence>